<dbReference type="Gene3D" id="2.30.40.10">
    <property type="entry name" value="Urease, subunit C, domain 1"/>
    <property type="match status" value="1"/>
</dbReference>
<reference evidence="2 3" key="1">
    <citation type="submission" date="2014-12" db="EMBL/GenBank/DDBJ databases">
        <title>Genome sequencing of Arthrobacter phenanthrenivorans SWC37.</title>
        <authorList>
            <person name="Tan P.W."/>
            <person name="Chan K.-G."/>
        </authorList>
    </citation>
    <scope>NUCLEOTIDE SEQUENCE [LARGE SCALE GENOMIC DNA]</scope>
    <source>
        <strain evidence="2 3">SWC37</strain>
    </source>
</reference>
<dbReference type="AlphaFoldDB" id="A0A0B4DCZ0"/>
<dbReference type="CDD" id="cd01299">
    <property type="entry name" value="Met_dep_hydrolase_A"/>
    <property type="match status" value="1"/>
</dbReference>
<dbReference type="EMBL" id="JWTB01000020">
    <property type="protein sequence ID" value="KIC66607.1"/>
    <property type="molecule type" value="Genomic_DNA"/>
</dbReference>
<name>A0A0B4DCZ0_PSEPS</name>
<comment type="caution">
    <text evidence="2">The sequence shown here is derived from an EMBL/GenBank/DDBJ whole genome shotgun (WGS) entry which is preliminary data.</text>
</comment>
<dbReference type="InterPro" id="IPR006680">
    <property type="entry name" value="Amidohydro-rel"/>
</dbReference>
<proteinExistence type="predicted"/>
<evidence type="ECO:0000313" key="2">
    <source>
        <dbReference type="EMBL" id="KIC66607.1"/>
    </source>
</evidence>
<dbReference type="PANTHER" id="PTHR43135">
    <property type="entry name" value="ALPHA-D-RIBOSE 1-METHYLPHOSPHONATE 5-TRIPHOSPHATE DIPHOSPHATASE"/>
    <property type="match status" value="1"/>
</dbReference>
<gene>
    <name evidence="2" type="ORF">RM50_11155</name>
</gene>
<dbReference type="OrthoDB" id="3189065at2"/>
<sequence>MIPNSQGNLTIRNARIFDGESPALIEGSIIVRDGRITAVESTDEGSGAGIVLDAGGRVVIPGLIDAHFHAYALSLTSAINETGPLSYSALAGARRLEAALGRGFTSVRDVAGGDVGLATAIEEGLYPGPRYFFTGPALSQTGGHGDIRAANDGSCFHGGHMCEVVDGVEDLLLAVRHRFRTGATAIKLMTSGGVISPVDPIRVPQYSAAEIRVVTEEASRRGSYATAHAYSPEAITHSVLNGVRCIEHGNLLDAETARLMAEHDVYLVPTLVTYDAMGRRGAEIGLTEVGAAKNQEVLAAGKNAVTLARDAGVRIGFGSDLMGELEDEQLAGLRLQCEVLGVHDALRSATSTNAALLRREDLGRIAKGACADLVILDGNPFEEPSVLWDESRSRTVIKAGCIVSPNGLPDGRATMDEAICGAHA</sequence>
<dbReference type="RefSeq" id="WP_043452569.1">
    <property type="nucleotide sequence ID" value="NZ_JWTB01000020.1"/>
</dbReference>
<dbReference type="Pfam" id="PF01979">
    <property type="entry name" value="Amidohydro_1"/>
    <property type="match status" value="1"/>
</dbReference>
<dbReference type="InterPro" id="IPR032466">
    <property type="entry name" value="Metal_Hydrolase"/>
</dbReference>
<evidence type="ECO:0000313" key="3">
    <source>
        <dbReference type="Proteomes" id="UP000031196"/>
    </source>
</evidence>
<dbReference type="GO" id="GO:0016810">
    <property type="term" value="F:hydrolase activity, acting on carbon-nitrogen (but not peptide) bonds"/>
    <property type="evidence" value="ECO:0007669"/>
    <property type="project" value="InterPro"/>
</dbReference>
<evidence type="ECO:0000259" key="1">
    <source>
        <dbReference type="Pfam" id="PF01979"/>
    </source>
</evidence>
<accession>A0A0B4DCZ0</accession>
<dbReference type="SUPFAM" id="SSF51338">
    <property type="entry name" value="Composite domain of metallo-dependent hydrolases"/>
    <property type="match status" value="1"/>
</dbReference>
<protein>
    <submittedName>
        <fullName evidence="2">Amidohydrolase</fullName>
    </submittedName>
</protein>
<keyword evidence="2" id="KW-0378">Hydrolase</keyword>
<organism evidence="2 3">
    <name type="scientific">Pseudarthrobacter phenanthrenivorans</name>
    <name type="common">Arthrobacter phenanthrenivorans</name>
    <dbReference type="NCBI Taxonomy" id="361575"/>
    <lineage>
        <taxon>Bacteria</taxon>
        <taxon>Bacillati</taxon>
        <taxon>Actinomycetota</taxon>
        <taxon>Actinomycetes</taxon>
        <taxon>Micrococcales</taxon>
        <taxon>Micrococcaceae</taxon>
        <taxon>Pseudarthrobacter</taxon>
    </lineage>
</organism>
<dbReference type="InterPro" id="IPR057744">
    <property type="entry name" value="OTAase-like"/>
</dbReference>
<dbReference type="Gene3D" id="3.20.20.140">
    <property type="entry name" value="Metal-dependent hydrolases"/>
    <property type="match status" value="1"/>
</dbReference>
<dbReference type="InterPro" id="IPR011059">
    <property type="entry name" value="Metal-dep_hydrolase_composite"/>
</dbReference>
<dbReference type="Proteomes" id="UP000031196">
    <property type="component" value="Unassembled WGS sequence"/>
</dbReference>
<dbReference type="InterPro" id="IPR051781">
    <property type="entry name" value="Metallo-dep_Hydrolase"/>
</dbReference>
<feature type="domain" description="Amidohydrolase-related" evidence="1">
    <location>
        <begin position="58"/>
        <end position="402"/>
    </location>
</feature>
<dbReference type="PANTHER" id="PTHR43135:SF3">
    <property type="entry name" value="ALPHA-D-RIBOSE 1-METHYLPHOSPHONATE 5-TRIPHOSPHATE DIPHOSPHATASE"/>
    <property type="match status" value="1"/>
</dbReference>
<dbReference type="SUPFAM" id="SSF51556">
    <property type="entry name" value="Metallo-dependent hydrolases"/>
    <property type="match status" value="1"/>
</dbReference>